<dbReference type="RefSeq" id="WP_415866464.1">
    <property type="nucleotide sequence ID" value="NZ_CP134537.1"/>
</dbReference>
<accession>A0ABY9XVY3</accession>
<gene>
    <name evidence="1" type="ORF">RHP51_05335</name>
</gene>
<dbReference type="Proteomes" id="UP001302806">
    <property type="component" value="Chromosome"/>
</dbReference>
<proteinExistence type="predicted"/>
<protein>
    <submittedName>
        <fullName evidence="1">Uncharacterized protein</fullName>
    </submittedName>
</protein>
<organism evidence="1 2">
    <name type="scientific">Thalassobellus suaedae</name>
    <dbReference type="NCBI Taxonomy" id="3074124"/>
    <lineage>
        <taxon>Bacteria</taxon>
        <taxon>Pseudomonadati</taxon>
        <taxon>Bacteroidota</taxon>
        <taxon>Flavobacteriia</taxon>
        <taxon>Flavobacteriales</taxon>
        <taxon>Flavobacteriaceae</taxon>
        <taxon>Thalassobellus</taxon>
    </lineage>
</organism>
<reference evidence="1 2" key="1">
    <citation type="submission" date="2023-09" db="EMBL/GenBank/DDBJ databases">
        <title>Thalassobella suaedae gen. nov., sp. nov., a marine bacterium of the family Flavobacteriaceae isolated from a halophyte Suaeda japonica.</title>
        <authorList>
            <person name="Lee S.Y."/>
            <person name="Hwang C.Y."/>
        </authorList>
    </citation>
    <scope>NUCLEOTIDE SEQUENCE [LARGE SCALE GENOMIC DNA]</scope>
    <source>
        <strain evidence="1 2">HL-DH14</strain>
    </source>
</reference>
<name>A0ABY9XVY3_9FLAO</name>
<evidence type="ECO:0000313" key="2">
    <source>
        <dbReference type="Proteomes" id="UP001302806"/>
    </source>
</evidence>
<evidence type="ECO:0000313" key="1">
    <source>
        <dbReference type="EMBL" id="WNH10123.1"/>
    </source>
</evidence>
<dbReference type="EMBL" id="CP134537">
    <property type="protein sequence ID" value="WNH10123.1"/>
    <property type="molecule type" value="Genomic_DNA"/>
</dbReference>
<sequence>MSEFNANQYGFGVGYTDIFAKMHIAKFGLKSIDLKYINYKRNTGLTTGINLFTTLL</sequence>